<reference evidence="2 3" key="1">
    <citation type="submission" date="2019-12" db="EMBL/GenBank/DDBJ databases">
        <title>Sequence classification of anaerobic respiratory reductive dehalogenases: First we see many, then we see few.</title>
        <authorList>
            <person name="Molenda O."/>
            <person name="Puentes Jacome L.A."/>
            <person name="Cao X."/>
            <person name="Nesbo C.L."/>
            <person name="Tang S."/>
            <person name="Morson N."/>
            <person name="Patron J."/>
            <person name="Lomheim L."/>
            <person name="Wishart D.S."/>
            <person name="Edwards E.A."/>
        </authorList>
    </citation>
    <scope>NUCLEOTIDE SEQUENCE [LARGE SCALE GENOMIC DNA]</scope>
    <source>
        <strain evidence="2 3">12DCA</strain>
    </source>
</reference>
<gene>
    <name evidence="2" type="ORF">GQ588_08130</name>
</gene>
<feature type="chain" id="PRO_5032788318" evidence="1">
    <location>
        <begin position="27"/>
        <end position="145"/>
    </location>
</feature>
<dbReference type="RefSeq" id="WP_019226118.1">
    <property type="nucleotide sequence ID" value="NZ_CP046996.1"/>
</dbReference>
<sequence>MIRKLRVSFILFFLGLFLSVATMAYAGQASSPVTNFGMNYGGYIYNGYCTITTSPSFASASAIMSCTNGSAPTGYMGVSAYMYNDAGTCVKYSPWAYNSSPQVMLTATSPYTSVKGTYYAGGSFRMYNGSGYLEEPCAYSPRQSN</sequence>
<keyword evidence="1" id="KW-0732">Signal</keyword>
<feature type="signal peptide" evidence="1">
    <location>
        <begin position="1"/>
        <end position="26"/>
    </location>
</feature>
<dbReference type="Proteomes" id="UP000430508">
    <property type="component" value="Chromosome"/>
</dbReference>
<evidence type="ECO:0000313" key="3">
    <source>
        <dbReference type="Proteomes" id="UP000430508"/>
    </source>
</evidence>
<organism evidence="2 3">
    <name type="scientific">Dehalobacter restrictus</name>
    <dbReference type="NCBI Taxonomy" id="55583"/>
    <lineage>
        <taxon>Bacteria</taxon>
        <taxon>Bacillati</taxon>
        <taxon>Bacillota</taxon>
        <taxon>Clostridia</taxon>
        <taxon>Eubacteriales</taxon>
        <taxon>Desulfitobacteriaceae</taxon>
        <taxon>Dehalobacter</taxon>
    </lineage>
</organism>
<accession>A0A857DGZ9</accession>
<evidence type="ECO:0000256" key="1">
    <source>
        <dbReference type="SAM" id="SignalP"/>
    </source>
</evidence>
<evidence type="ECO:0000313" key="2">
    <source>
        <dbReference type="EMBL" id="QHA00600.1"/>
    </source>
</evidence>
<dbReference type="AlphaFoldDB" id="A0A857DGZ9"/>
<proteinExistence type="predicted"/>
<protein>
    <submittedName>
        <fullName evidence="2">Uncharacterized protein</fullName>
    </submittedName>
</protein>
<dbReference type="EMBL" id="CP046996">
    <property type="protein sequence ID" value="QHA00600.1"/>
    <property type="molecule type" value="Genomic_DNA"/>
</dbReference>
<name>A0A857DGZ9_9FIRM</name>